<dbReference type="PROSITE" id="PS51833">
    <property type="entry name" value="HDOD"/>
    <property type="match status" value="1"/>
</dbReference>
<keyword evidence="3" id="KW-1185">Reference proteome</keyword>
<name>A0ABS6S0I1_9BACT</name>
<organism evidence="2 3">
    <name type="scientific">Candidatus Magnetobacterium casense</name>
    <dbReference type="NCBI Taxonomy" id="1455061"/>
    <lineage>
        <taxon>Bacteria</taxon>
        <taxon>Pseudomonadati</taxon>
        <taxon>Nitrospirota</taxon>
        <taxon>Thermodesulfovibrionia</taxon>
        <taxon>Thermodesulfovibrionales</taxon>
        <taxon>Candidatus Magnetobacteriaceae</taxon>
        <taxon>Candidatus Magnetobacterium</taxon>
    </lineage>
</organism>
<protein>
    <submittedName>
        <fullName evidence="2">HDOD domain-containing protein</fullName>
    </submittedName>
</protein>
<dbReference type="PANTHER" id="PTHR33525:SF4">
    <property type="entry name" value="CYCLIC DI-GMP PHOSPHODIESTERASE CDGJ"/>
    <property type="match status" value="1"/>
</dbReference>
<reference evidence="2 3" key="1">
    <citation type="journal article" date="2020" name="J Geophys Res Biogeosci">
        <title>Magnetotaxis as an Adaptation to Enable Bacterial Shuttling of Microbial Sulfur and Sulfur Cycling Across Aquatic Oxic#Anoxic Interfaces.</title>
        <authorList>
            <person name="Li J."/>
            <person name="Liu P."/>
            <person name="Wang J."/>
            <person name="Roberts A.P."/>
            <person name="Pan Y."/>
        </authorList>
    </citation>
    <scope>NUCLEOTIDE SEQUENCE [LARGE SCALE GENOMIC DNA]</scope>
    <source>
        <strain evidence="2 3">MYR-1_YQ</strain>
    </source>
</reference>
<accession>A0ABS6S0I1</accession>
<dbReference type="RefSeq" id="WP_218252528.1">
    <property type="nucleotide sequence ID" value="NZ_JABXWD010000165.1"/>
</dbReference>
<feature type="domain" description="HDOD" evidence="1">
    <location>
        <begin position="21"/>
        <end position="219"/>
    </location>
</feature>
<gene>
    <name evidence="2" type="ORF">HWQ67_09900</name>
</gene>
<dbReference type="InterPro" id="IPR052340">
    <property type="entry name" value="RNase_Y/CdgJ"/>
</dbReference>
<dbReference type="Pfam" id="PF08668">
    <property type="entry name" value="HDOD"/>
    <property type="match status" value="1"/>
</dbReference>
<comment type="caution">
    <text evidence="2">The sequence shown here is derived from an EMBL/GenBank/DDBJ whole genome shotgun (WGS) entry which is preliminary data.</text>
</comment>
<dbReference type="EMBL" id="JABXWD010000165">
    <property type="protein sequence ID" value="MBV6341898.1"/>
    <property type="molecule type" value="Genomic_DNA"/>
</dbReference>
<dbReference type="Proteomes" id="UP001196980">
    <property type="component" value="Unassembled WGS sequence"/>
</dbReference>
<sequence>MKTKEDTIGIIKKELESVHEFPVMSHTLNLVSRQADAKSDATVTQLTDTILHDFALTNKILKIANTAHYIKSTYGGKINTVSRAVYILGLDHIRNAALSLMLFDNLNNKNLVKELKNVMMTSFISAILARELALALEKKNTEEAFLCSMFYDFGKILSTFYLPGDSTLVRELISKRGVNEGAASFKIFGISYEKLGMVFAKEWQFSNQIVYCMQRYNQPKVPRPTSELDMLRCIVNFSNELCAIANSTDNDQELWKSGLNSLIEKYKDCFSISAEQIIGIVQKAQDEILDYARDFNINLSQISFVKTIKGLLDDKGTEKKNEEKAGDPRTKLAKSVKDSAYGGSNGVQVLDMSSQSTVDDDPMTIFARGVQEVATALIEDISLNDILRMILEIMFRGLGTTRIIICIKTPKDNIMEARFGFGEDVMSVITRFKFVVDIDAEDIFNKSLTDGADLLINDINEARVKARIPGWYRNLLDSETFLLFPIKINKIPLGIIYTDKPFAGELQIEPKILRYLKTLRDQAILAVKQKYK</sequence>
<evidence type="ECO:0000313" key="2">
    <source>
        <dbReference type="EMBL" id="MBV6341898.1"/>
    </source>
</evidence>
<dbReference type="PANTHER" id="PTHR33525">
    <property type="match status" value="1"/>
</dbReference>
<dbReference type="InterPro" id="IPR013976">
    <property type="entry name" value="HDOD"/>
</dbReference>
<proteinExistence type="predicted"/>
<evidence type="ECO:0000259" key="1">
    <source>
        <dbReference type="PROSITE" id="PS51833"/>
    </source>
</evidence>
<evidence type="ECO:0000313" key="3">
    <source>
        <dbReference type="Proteomes" id="UP001196980"/>
    </source>
</evidence>